<dbReference type="SMART" id="SM00409">
    <property type="entry name" value="IG"/>
    <property type="match status" value="3"/>
</dbReference>
<feature type="domain" description="Ig-like" evidence="2">
    <location>
        <begin position="217"/>
        <end position="303"/>
    </location>
</feature>
<dbReference type="OrthoDB" id="190835at2759"/>
<dbReference type="InterPro" id="IPR003599">
    <property type="entry name" value="Ig_sub"/>
</dbReference>
<dbReference type="PROSITE" id="PS50835">
    <property type="entry name" value="IG_LIKE"/>
    <property type="match status" value="2"/>
</dbReference>
<reference evidence="3" key="2">
    <citation type="submission" date="2022-10" db="EMBL/GenBank/DDBJ databases">
        <authorList>
            <consortium name="ENA_rothamsted_submissions"/>
            <consortium name="culmorum"/>
            <person name="King R."/>
        </authorList>
    </citation>
    <scope>NUCLEOTIDE SEQUENCE</scope>
</reference>
<dbReference type="InterPro" id="IPR007110">
    <property type="entry name" value="Ig-like_dom"/>
</dbReference>
<evidence type="ECO:0000313" key="3">
    <source>
        <dbReference type="EMBL" id="CAG9788371.1"/>
    </source>
</evidence>
<evidence type="ECO:0000313" key="4">
    <source>
        <dbReference type="Proteomes" id="UP001153714"/>
    </source>
</evidence>
<dbReference type="Gene3D" id="2.60.40.10">
    <property type="entry name" value="Immunoglobulins"/>
    <property type="match status" value="3"/>
</dbReference>
<dbReference type="SUPFAM" id="SSF48726">
    <property type="entry name" value="Immunoglobulin"/>
    <property type="match status" value="2"/>
</dbReference>
<dbReference type="AlphaFoldDB" id="A0A9N9R330"/>
<keyword evidence="4" id="KW-1185">Reference proteome</keyword>
<name>A0A9N9R330_9NEOP</name>
<sequence>MIVISFLRYSLSIGQTQGCFTQSQNYTILRRKGLTFYQECVCQTAGYNGRHLKWVDSHNQEIDVLRPGTDQKAYTERQSDRLNLYIPTVTKALSGLYRCVTNFEGRDYSQNFYIEAYEPVTINPPEEQFILLGNRSLVKCKVHAENMSNILISWSKIEEDERRISLTNNDKYDITDDGLYINDVVDEDKGKYSCSIYDEKNLDEVDKDINVKIMIKPTLKDLVVVPDSTLVAGDTLIMKCIADGIPQPEYIWRRTDTGEMDNPRWKKEDNGIMIDQVLPEDQGEYECIAQSMAGVVSESVDIKTNDLTLRKQQRI</sequence>
<dbReference type="EMBL" id="OU893350">
    <property type="protein sequence ID" value="CAG9788371.1"/>
    <property type="molecule type" value="Genomic_DNA"/>
</dbReference>
<accession>A0A9N9R330</accession>
<protein>
    <recommendedName>
        <fullName evidence="2">Ig-like domain-containing protein</fullName>
    </recommendedName>
</protein>
<organism evidence="3 4">
    <name type="scientific">Diatraea saccharalis</name>
    <name type="common">sugarcane borer</name>
    <dbReference type="NCBI Taxonomy" id="40085"/>
    <lineage>
        <taxon>Eukaryota</taxon>
        <taxon>Metazoa</taxon>
        <taxon>Ecdysozoa</taxon>
        <taxon>Arthropoda</taxon>
        <taxon>Hexapoda</taxon>
        <taxon>Insecta</taxon>
        <taxon>Pterygota</taxon>
        <taxon>Neoptera</taxon>
        <taxon>Endopterygota</taxon>
        <taxon>Lepidoptera</taxon>
        <taxon>Glossata</taxon>
        <taxon>Ditrysia</taxon>
        <taxon>Pyraloidea</taxon>
        <taxon>Crambidae</taxon>
        <taxon>Crambinae</taxon>
        <taxon>Diatraea</taxon>
    </lineage>
</organism>
<keyword evidence="1" id="KW-0393">Immunoglobulin domain</keyword>
<dbReference type="InterPro" id="IPR013783">
    <property type="entry name" value="Ig-like_fold"/>
</dbReference>
<dbReference type="Pfam" id="PF13927">
    <property type="entry name" value="Ig_3"/>
    <property type="match status" value="1"/>
</dbReference>
<dbReference type="PANTHER" id="PTHR10075:SF14">
    <property type="entry name" value="CELL ADHESION MOLECULE DSCAM2-RELATED"/>
    <property type="match status" value="1"/>
</dbReference>
<feature type="domain" description="Ig-like" evidence="2">
    <location>
        <begin position="119"/>
        <end position="210"/>
    </location>
</feature>
<gene>
    <name evidence="3" type="ORF">DIATSA_LOCUS6174</name>
</gene>
<dbReference type="Proteomes" id="UP001153714">
    <property type="component" value="Chromosome 19"/>
</dbReference>
<evidence type="ECO:0000259" key="2">
    <source>
        <dbReference type="PROSITE" id="PS50835"/>
    </source>
</evidence>
<evidence type="ECO:0000256" key="1">
    <source>
        <dbReference type="ARBA" id="ARBA00023319"/>
    </source>
</evidence>
<dbReference type="InterPro" id="IPR003598">
    <property type="entry name" value="Ig_sub2"/>
</dbReference>
<dbReference type="GO" id="GO:0048468">
    <property type="term" value="P:cell development"/>
    <property type="evidence" value="ECO:0007669"/>
    <property type="project" value="UniProtKB-ARBA"/>
</dbReference>
<proteinExistence type="predicted"/>
<dbReference type="PANTHER" id="PTHR10075">
    <property type="entry name" value="BASIGIN RELATED"/>
    <property type="match status" value="1"/>
</dbReference>
<reference evidence="3" key="1">
    <citation type="submission" date="2021-12" db="EMBL/GenBank/DDBJ databases">
        <authorList>
            <person name="King R."/>
        </authorList>
    </citation>
    <scope>NUCLEOTIDE SEQUENCE</scope>
</reference>
<dbReference type="InterPro" id="IPR036179">
    <property type="entry name" value="Ig-like_dom_sf"/>
</dbReference>
<dbReference type="SMART" id="SM00408">
    <property type="entry name" value="IGc2"/>
    <property type="match status" value="2"/>
</dbReference>